<gene>
    <name evidence="1" type="ORF">GPA25_22200</name>
</gene>
<organism evidence="1 2">
    <name type="scientific">Aromatoleum diolicum</name>
    <dbReference type="NCBI Taxonomy" id="75796"/>
    <lineage>
        <taxon>Bacteria</taxon>
        <taxon>Pseudomonadati</taxon>
        <taxon>Pseudomonadota</taxon>
        <taxon>Betaproteobacteria</taxon>
        <taxon>Rhodocyclales</taxon>
        <taxon>Rhodocyclaceae</taxon>
        <taxon>Aromatoleum</taxon>
    </lineage>
</organism>
<sequence length="113" mass="12181">MATEKELDRALAAELESNPTFMAWLISQTKFAGCGASFVSCRADHPWGTHPFPVINSVTGESSTTKRQSETDVLLVVSDRDGRILGLHIENKVGAGKFTDLLNRPEFGGGSNS</sequence>
<protein>
    <submittedName>
        <fullName evidence="1">Uncharacterized protein</fullName>
    </submittedName>
</protein>
<name>A0ABX1QG90_9RHOO</name>
<dbReference type="Proteomes" id="UP000648984">
    <property type="component" value="Unassembled WGS sequence"/>
</dbReference>
<dbReference type="EMBL" id="WTVQ01000066">
    <property type="protein sequence ID" value="NMG77468.1"/>
    <property type="molecule type" value="Genomic_DNA"/>
</dbReference>
<dbReference type="RefSeq" id="WP_169262597.1">
    <property type="nucleotide sequence ID" value="NZ_WTVQ01000066.1"/>
</dbReference>
<reference evidence="1 2" key="1">
    <citation type="submission" date="2019-12" db="EMBL/GenBank/DDBJ databases">
        <title>Comparative genomics gives insights into the taxonomy of the Azoarcus-Aromatoleum group and reveals separate origins of nif in the plant-associated Azoarcus and non-plant-associated Aromatoleum sub-groups.</title>
        <authorList>
            <person name="Lafos M."/>
            <person name="Maluk M."/>
            <person name="Batista M."/>
            <person name="Junghare M."/>
            <person name="Carmona M."/>
            <person name="Faoro H."/>
            <person name="Cruz L.M."/>
            <person name="Battistoni F."/>
            <person name="De Souza E."/>
            <person name="Pedrosa F."/>
            <person name="Chen W.-M."/>
            <person name="Poole P.S."/>
            <person name="Dixon R.A."/>
            <person name="James E.K."/>
        </authorList>
    </citation>
    <scope>NUCLEOTIDE SEQUENCE [LARGE SCALE GENOMIC DNA]</scope>
    <source>
        <strain evidence="1 2">22Lin</strain>
    </source>
</reference>
<evidence type="ECO:0000313" key="2">
    <source>
        <dbReference type="Proteomes" id="UP000648984"/>
    </source>
</evidence>
<comment type="caution">
    <text evidence="1">The sequence shown here is derived from an EMBL/GenBank/DDBJ whole genome shotgun (WGS) entry which is preliminary data.</text>
</comment>
<accession>A0ABX1QG90</accession>
<evidence type="ECO:0000313" key="1">
    <source>
        <dbReference type="EMBL" id="NMG77468.1"/>
    </source>
</evidence>
<keyword evidence="2" id="KW-1185">Reference proteome</keyword>
<proteinExistence type="predicted"/>